<dbReference type="GO" id="GO:0004386">
    <property type="term" value="F:helicase activity"/>
    <property type="evidence" value="ECO:0007669"/>
    <property type="project" value="UniProtKB-KW"/>
</dbReference>
<dbReference type="PROSITE" id="PS51194">
    <property type="entry name" value="HELICASE_CTER"/>
    <property type="match status" value="1"/>
</dbReference>
<dbReference type="EMBL" id="ADVG01000005">
    <property type="protein sequence ID" value="EFH80232.1"/>
    <property type="molecule type" value="Genomic_DNA"/>
</dbReference>
<accession>D6U8M1</accession>
<dbReference type="CDD" id="cd18785">
    <property type="entry name" value="SF2_C"/>
    <property type="match status" value="1"/>
</dbReference>
<evidence type="ECO:0000256" key="1">
    <source>
        <dbReference type="SAM" id="MobiDB-lite"/>
    </source>
</evidence>
<dbReference type="RefSeq" id="WP_007922683.1">
    <property type="nucleotide sequence ID" value="NZ_ADVG01000005.1"/>
</dbReference>
<protein>
    <submittedName>
        <fullName evidence="3">Helicase domain protein</fullName>
    </submittedName>
</protein>
<feature type="domain" description="Helicase C-terminal" evidence="2">
    <location>
        <begin position="963"/>
        <end position="1131"/>
    </location>
</feature>
<proteinExistence type="predicted"/>
<dbReference type="eggNOG" id="COG1061">
    <property type="taxonomic scope" value="Bacteria"/>
</dbReference>
<dbReference type="InterPro" id="IPR001650">
    <property type="entry name" value="Helicase_C-like"/>
</dbReference>
<dbReference type="SMART" id="SM00490">
    <property type="entry name" value="HELICc"/>
    <property type="match status" value="1"/>
</dbReference>
<gene>
    <name evidence="3" type="ORF">Krac_0812</name>
</gene>
<reference evidence="3 4" key="1">
    <citation type="journal article" date="2011" name="Stand. Genomic Sci.">
        <title>Non-contiguous finished genome sequence and contextual data of the filamentous soil bacterium Ktedonobacter racemifer type strain (SOSP1-21).</title>
        <authorList>
            <person name="Chang Y.J."/>
            <person name="Land M."/>
            <person name="Hauser L."/>
            <person name="Chertkov O."/>
            <person name="Del Rio T.G."/>
            <person name="Nolan M."/>
            <person name="Copeland A."/>
            <person name="Tice H."/>
            <person name="Cheng J.F."/>
            <person name="Lucas S."/>
            <person name="Han C."/>
            <person name="Goodwin L."/>
            <person name="Pitluck S."/>
            <person name="Ivanova N."/>
            <person name="Ovchinikova G."/>
            <person name="Pati A."/>
            <person name="Chen A."/>
            <person name="Palaniappan K."/>
            <person name="Mavromatis K."/>
            <person name="Liolios K."/>
            <person name="Brettin T."/>
            <person name="Fiebig A."/>
            <person name="Rohde M."/>
            <person name="Abt B."/>
            <person name="Goker M."/>
            <person name="Detter J.C."/>
            <person name="Woyke T."/>
            <person name="Bristow J."/>
            <person name="Eisen J.A."/>
            <person name="Markowitz V."/>
            <person name="Hugenholtz P."/>
            <person name="Kyrpides N.C."/>
            <person name="Klenk H.P."/>
            <person name="Lapidus A."/>
        </authorList>
    </citation>
    <scope>NUCLEOTIDE SEQUENCE [LARGE SCALE GENOMIC DNA]</scope>
    <source>
        <strain evidence="4">DSM 44963</strain>
    </source>
</reference>
<evidence type="ECO:0000313" key="3">
    <source>
        <dbReference type="EMBL" id="EFH80232.1"/>
    </source>
</evidence>
<dbReference type="Gene3D" id="3.40.50.300">
    <property type="entry name" value="P-loop containing nucleotide triphosphate hydrolases"/>
    <property type="match status" value="1"/>
</dbReference>
<evidence type="ECO:0000313" key="4">
    <source>
        <dbReference type="Proteomes" id="UP000004508"/>
    </source>
</evidence>
<keyword evidence="3" id="KW-0347">Helicase</keyword>
<dbReference type="Proteomes" id="UP000004508">
    <property type="component" value="Unassembled WGS sequence"/>
</dbReference>
<dbReference type="Pfam" id="PF00271">
    <property type="entry name" value="Helicase_C"/>
    <property type="match status" value="1"/>
</dbReference>
<name>D6U8M1_KTERA</name>
<dbReference type="OrthoDB" id="713315at2"/>
<keyword evidence="3" id="KW-0067">ATP-binding</keyword>
<dbReference type="AlphaFoldDB" id="D6U8M1"/>
<keyword evidence="4" id="KW-1185">Reference proteome</keyword>
<dbReference type="InParanoid" id="D6U8M1"/>
<feature type="region of interest" description="Disordered" evidence="1">
    <location>
        <begin position="96"/>
        <end position="122"/>
    </location>
</feature>
<evidence type="ECO:0000259" key="2">
    <source>
        <dbReference type="PROSITE" id="PS51194"/>
    </source>
</evidence>
<dbReference type="SUPFAM" id="SSF52540">
    <property type="entry name" value="P-loop containing nucleoside triphosphate hydrolases"/>
    <property type="match status" value="2"/>
</dbReference>
<keyword evidence="3" id="KW-0547">Nucleotide-binding</keyword>
<dbReference type="NCBIfam" id="NF038325">
    <property type="entry name" value="DISARM_DrmAS"/>
    <property type="match status" value="1"/>
</dbReference>
<organism evidence="3 4">
    <name type="scientific">Ktedonobacter racemifer DSM 44963</name>
    <dbReference type="NCBI Taxonomy" id="485913"/>
    <lineage>
        <taxon>Bacteria</taxon>
        <taxon>Bacillati</taxon>
        <taxon>Chloroflexota</taxon>
        <taxon>Ktedonobacteria</taxon>
        <taxon>Ktedonobacterales</taxon>
        <taxon>Ktedonobacteraceae</taxon>
        <taxon>Ktedonobacter</taxon>
    </lineage>
</organism>
<comment type="caution">
    <text evidence="3">The sequence shown here is derived from an EMBL/GenBank/DDBJ whole genome shotgun (WGS) entry which is preliminary data.</text>
</comment>
<keyword evidence="3" id="KW-0378">Hydrolase</keyword>
<dbReference type="InterPro" id="IPR027417">
    <property type="entry name" value="P-loop_NTPase"/>
</dbReference>
<sequence>MEIIQLSEELSERELGRLNERLRAGEVRLDWRKVAPDTRAEVLTPLLQGLSLDEHSELLAIDTVPEALQPVILKAFEQIPELDEEEGAPTLTHQAILPAPQIWQPEQSESSEERTYEEEVPTQRVVQPDADNTVIIDKSVLSSALPTQYEVRDELMDMVLRDLLGPAGGAEEEIKESRVRDRYLVGALAPDKLQTFPEELDELGGVEDPGEEGDEANEVIQAKSLLPSSMGMSFSVDLSARAILVTARWGQYMRGESALSQESEKPVWVWKRQPRGGDARLLPLRDGPIEAWRPDAEQDKVFVKGVMHRGSKNWTVTLFLINGQEEPTTRRDTAWIFQPELIVEAPEGRPIFQQRDTDHRYATEESEAMAMLYRHHVSFAVGHGVSVHAETLDGDPTCAIRLATTFIPSYDIPQTEPPSTSEIPALSGLELDMFQLAETPLEELPQKLAPLVTAYAQWIDEQEQRITDPLQRLEGYEVPANKALNNCRQALTRIQAGIDMITTRTDAAQAFSFMNRVMWLQRIRSIFSAVKRSSGNEKLTPNDFNAPQNRSWRVFQLAFILLNLPALTDLQHPDRSTEASAIADLLWFPTGGGKTEAYLGLTAYTLAIRRLQGTVEGHSGMDGVAVIMRYTLRLLTLQQFQRAAALICACETQRRINPEIWGTTPFRLGLWVGYNSTPNTTEQSAQACAEDRGQYNGAGGSGSPRQLTHCPWCGSPIEAGKNIFVEKYNEGRGRTLIYCGSAFGQCPFSYKQSPKEGLPVLVVDEEIYRLLPSLLIATVDKFAQLPWKGETQMLFGRVDKYCPRHGFRSPSLEDSDSHPKNTKKSLEAVKSIDHAPLRPPDLIIQDELHLISGPLGTLVGLYENAIDYLSTWEVNGKSVRPKVIAATATIRRASEQVRSLYMREVNIFPPQGLDIEDNFFSRQRQPSPEKPGRRYLGICANGRRIKAAHIRVYLALLSAAQTLFEKYGGLVDPWMTLVGYFNAIKDLGGMRRLVEDDITSLLRETEKRGLKRRKSPSVEELTSRKNSSEIPEVLNRLEKRFGSDGSGKPIDILLATNMISVGVDVSRLGLMAVSGQPKTTAEYIQATSRVGRNTPGLVCVVYYWNRPRDLSHYEQFEHYHATFYQQVEAISVTPFAPRALDRGLAALLTSLVRLQGPDFNANISAGKVEEQEEILNQAIDYIYSRAREISEDAEIVDHLLESLEKLKSYWIKRSQAPSLGYETERNGITQGLLKHPKRGYWEPFTCLNSLRDVEPTVNLVLDENSLGELLPATPRPEEAY</sequence>
<dbReference type="STRING" id="485913.Krac_0812"/>